<keyword evidence="6" id="KW-0539">Nucleus</keyword>
<dbReference type="GO" id="GO:0003689">
    <property type="term" value="F:DNA clamp loader activity"/>
    <property type="evidence" value="ECO:0007669"/>
    <property type="project" value="TreeGrafter"/>
</dbReference>
<evidence type="ECO:0000256" key="3">
    <source>
        <dbReference type="ARBA" id="ARBA00022705"/>
    </source>
</evidence>
<keyword evidence="3" id="KW-0235">DNA replication</keyword>
<dbReference type="InterPro" id="IPR003959">
    <property type="entry name" value="ATPase_AAA_core"/>
</dbReference>
<evidence type="ECO:0000256" key="5">
    <source>
        <dbReference type="ARBA" id="ARBA00022840"/>
    </source>
</evidence>
<dbReference type="FunFam" id="1.20.272.10:FF:000011">
    <property type="entry name" value="Replication factor C subunit 2"/>
    <property type="match status" value="1"/>
</dbReference>
<dbReference type="PANTHER" id="PTHR11669">
    <property type="entry name" value="REPLICATION FACTOR C / DNA POLYMERASE III GAMMA-TAU SUBUNIT"/>
    <property type="match status" value="1"/>
</dbReference>
<keyword evidence="5" id="KW-0067">ATP-binding</keyword>
<organism evidence="10 11">
    <name type="scientific">Microbotryum saponariae</name>
    <dbReference type="NCBI Taxonomy" id="289078"/>
    <lineage>
        <taxon>Eukaryota</taxon>
        <taxon>Fungi</taxon>
        <taxon>Dikarya</taxon>
        <taxon>Basidiomycota</taxon>
        <taxon>Pucciniomycotina</taxon>
        <taxon>Microbotryomycetes</taxon>
        <taxon>Microbotryales</taxon>
        <taxon>Microbotryaceae</taxon>
        <taxon>Microbotryum</taxon>
    </lineage>
</organism>
<keyword evidence="4" id="KW-0547">Nucleotide-binding</keyword>
<dbReference type="SUPFAM" id="SSF52540">
    <property type="entry name" value="P-loop containing nucleoside triphosphate hydrolases"/>
    <property type="match status" value="1"/>
</dbReference>
<feature type="compositionally biased region" description="Low complexity" evidence="8">
    <location>
        <begin position="24"/>
        <end position="70"/>
    </location>
</feature>
<protein>
    <recommendedName>
        <fullName evidence="7">Replication factor C subunit 2</fullName>
    </recommendedName>
</protein>
<evidence type="ECO:0000256" key="1">
    <source>
        <dbReference type="ARBA" id="ARBA00004123"/>
    </source>
</evidence>
<sequence>MSSEAPAPKKDAFAMMRAASLNKTKPAPTSSSAEAAPAPAPAPAAASTSTSSTTTTAPPFPSKPAKAKTSTASIFSGGGMGGGPKHVVDPKDQPWVEKYRPKNLSEVSAQDHTVAVLKKALGSSNLPHMLFYGPPGTGKTSTILALCRQLFGPELFRSRVLELNASDERGISVVRDKIKAFAKTTVTTNHDPNYPAPPFKIIILDEADSMTQDAQSALRRIMEAHSKITRFCLICNYVTRIIEPITSRCSKFRFKPLDTSSTEMRLRSICVAEGIECPDEALGALIKTSDGDLRRAITYLQSASRLHGASGTELDSLSVQEIGGVVPDRVMRDLGKALGVTFEDEDEAMQVEDNYGTKGQSAFGVVRKAVEKVTREGYSATQVLSQLHDLVILNPLVDPKAKAKIAIVLGETDKCLTDGADEELQLLSCAARIRNAIVA</sequence>
<dbReference type="AlphaFoldDB" id="A0A2X0M7J4"/>
<dbReference type="Pfam" id="PF08542">
    <property type="entry name" value="Rep_fac_C"/>
    <property type="match status" value="1"/>
</dbReference>
<dbReference type="GO" id="GO:0003677">
    <property type="term" value="F:DNA binding"/>
    <property type="evidence" value="ECO:0007669"/>
    <property type="project" value="InterPro"/>
</dbReference>
<dbReference type="PANTHER" id="PTHR11669:SF20">
    <property type="entry name" value="REPLICATION FACTOR C SUBUNIT 4"/>
    <property type="match status" value="1"/>
</dbReference>
<dbReference type="Gene3D" id="3.40.50.300">
    <property type="entry name" value="P-loop containing nucleotide triphosphate hydrolases"/>
    <property type="match status" value="1"/>
</dbReference>
<dbReference type="GO" id="GO:0006281">
    <property type="term" value="P:DNA repair"/>
    <property type="evidence" value="ECO:0007669"/>
    <property type="project" value="TreeGrafter"/>
</dbReference>
<name>A0A2X0M7J4_9BASI</name>
<dbReference type="GO" id="GO:0031391">
    <property type="term" value="C:Elg1 RFC-like complex"/>
    <property type="evidence" value="ECO:0007669"/>
    <property type="project" value="UniProtKB-ARBA"/>
</dbReference>
<evidence type="ECO:0000313" key="11">
    <source>
        <dbReference type="Proteomes" id="UP000249723"/>
    </source>
</evidence>
<dbReference type="SUPFAM" id="SSF48019">
    <property type="entry name" value="post-AAA+ oligomerization domain-like"/>
    <property type="match status" value="1"/>
</dbReference>
<dbReference type="CDD" id="cd18140">
    <property type="entry name" value="HLD_clamp_RFC"/>
    <property type="match status" value="1"/>
</dbReference>
<dbReference type="InterPro" id="IPR027417">
    <property type="entry name" value="P-loop_NTPase"/>
</dbReference>
<dbReference type="SMART" id="SM00382">
    <property type="entry name" value="AAA"/>
    <property type="match status" value="1"/>
</dbReference>
<dbReference type="InterPro" id="IPR050238">
    <property type="entry name" value="DNA_Rep/Repair_Clamp_Loader"/>
</dbReference>
<evidence type="ECO:0000259" key="9">
    <source>
        <dbReference type="SMART" id="SM00382"/>
    </source>
</evidence>
<dbReference type="Proteomes" id="UP000249723">
    <property type="component" value="Unassembled WGS sequence"/>
</dbReference>
<evidence type="ECO:0000256" key="8">
    <source>
        <dbReference type="SAM" id="MobiDB-lite"/>
    </source>
</evidence>
<evidence type="ECO:0000256" key="7">
    <source>
        <dbReference type="ARBA" id="ARBA00040745"/>
    </source>
</evidence>
<evidence type="ECO:0000313" key="10">
    <source>
        <dbReference type="EMBL" id="SCZ95832.1"/>
    </source>
</evidence>
<dbReference type="OrthoDB" id="4199794at2759"/>
<dbReference type="EMBL" id="FMWP01000087">
    <property type="protein sequence ID" value="SCZ95832.1"/>
    <property type="molecule type" value="Genomic_DNA"/>
</dbReference>
<reference evidence="11" key="1">
    <citation type="submission" date="2016-10" db="EMBL/GenBank/DDBJ databases">
        <authorList>
            <person name="Jeantristanb JTB J.-T."/>
            <person name="Ricardo R."/>
        </authorList>
    </citation>
    <scope>NUCLEOTIDE SEQUENCE [LARGE SCALE GENOMIC DNA]</scope>
</reference>
<evidence type="ECO:0000256" key="2">
    <source>
        <dbReference type="ARBA" id="ARBA00005378"/>
    </source>
</evidence>
<dbReference type="Pfam" id="PF00004">
    <property type="entry name" value="AAA"/>
    <property type="match status" value="1"/>
</dbReference>
<dbReference type="InterPro" id="IPR013748">
    <property type="entry name" value="Rep_factorC_C"/>
</dbReference>
<dbReference type="InterPro" id="IPR003593">
    <property type="entry name" value="AAA+_ATPase"/>
</dbReference>
<dbReference type="FunFam" id="3.40.50.300:FF:000237">
    <property type="entry name" value="replication factor C subunit 4"/>
    <property type="match status" value="1"/>
</dbReference>
<dbReference type="GO" id="GO:0016887">
    <property type="term" value="F:ATP hydrolysis activity"/>
    <property type="evidence" value="ECO:0007669"/>
    <property type="project" value="InterPro"/>
</dbReference>
<keyword evidence="11" id="KW-1185">Reference proteome</keyword>
<gene>
    <name evidence="10" type="ORF">BZ3500_MVSOF-1268-A1-R1_CHR8-1G09827</name>
</gene>
<dbReference type="Gene3D" id="1.20.272.10">
    <property type="match status" value="1"/>
</dbReference>
<dbReference type="GO" id="GO:0005663">
    <property type="term" value="C:DNA replication factor C complex"/>
    <property type="evidence" value="ECO:0007669"/>
    <property type="project" value="TreeGrafter"/>
</dbReference>
<evidence type="ECO:0000256" key="4">
    <source>
        <dbReference type="ARBA" id="ARBA00022741"/>
    </source>
</evidence>
<proteinExistence type="inferred from homology"/>
<feature type="region of interest" description="Disordered" evidence="8">
    <location>
        <begin position="1"/>
        <end position="89"/>
    </location>
</feature>
<dbReference type="GO" id="GO:0005634">
    <property type="term" value="C:nucleus"/>
    <property type="evidence" value="ECO:0007669"/>
    <property type="project" value="UniProtKB-SubCell"/>
</dbReference>
<comment type="subcellular location">
    <subcellularLocation>
        <location evidence="1">Nucleus</location>
    </subcellularLocation>
</comment>
<dbReference type="STRING" id="289078.A0A2X0M7J4"/>
<comment type="similarity">
    <text evidence="2">Belongs to the activator 1 small subunits family.</text>
</comment>
<dbReference type="GO" id="GO:0005524">
    <property type="term" value="F:ATP binding"/>
    <property type="evidence" value="ECO:0007669"/>
    <property type="project" value="UniProtKB-KW"/>
</dbReference>
<dbReference type="Gene3D" id="1.10.8.60">
    <property type="match status" value="1"/>
</dbReference>
<feature type="domain" description="AAA+ ATPase" evidence="9">
    <location>
        <begin position="125"/>
        <end position="258"/>
    </location>
</feature>
<dbReference type="Pfam" id="PF21960">
    <property type="entry name" value="RCF1-5-like_lid"/>
    <property type="match status" value="1"/>
</dbReference>
<dbReference type="CDD" id="cd00009">
    <property type="entry name" value="AAA"/>
    <property type="match status" value="1"/>
</dbReference>
<dbReference type="InterPro" id="IPR047854">
    <property type="entry name" value="RFC_lid"/>
</dbReference>
<dbReference type="InterPro" id="IPR008921">
    <property type="entry name" value="DNA_pol3_clamp-load_cplx_C"/>
</dbReference>
<evidence type="ECO:0000256" key="6">
    <source>
        <dbReference type="ARBA" id="ARBA00023242"/>
    </source>
</evidence>
<accession>A0A2X0M7J4</accession>
<dbReference type="GO" id="GO:0006271">
    <property type="term" value="P:DNA strand elongation involved in DNA replication"/>
    <property type="evidence" value="ECO:0007669"/>
    <property type="project" value="UniProtKB-ARBA"/>
</dbReference>